<organism evidence="8 9">
    <name type="scientific">Betta splendens</name>
    <name type="common">Siamese fighting fish</name>
    <dbReference type="NCBI Taxonomy" id="158456"/>
    <lineage>
        <taxon>Eukaryota</taxon>
        <taxon>Metazoa</taxon>
        <taxon>Chordata</taxon>
        <taxon>Craniata</taxon>
        <taxon>Vertebrata</taxon>
        <taxon>Euteleostomi</taxon>
        <taxon>Actinopterygii</taxon>
        <taxon>Neopterygii</taxon>
        <taxon>Teleostei</taxon>
        <taxon>Neoteleostei</taxon>
        <taxon>Acanthomorphata</taxon>
        <taxon>Anabantaria</taxon>
        <taxon>Anabantiformes</taxon>
        <taxon>Anabantoidei</taxon>
        <taxon>Osphronemidae</taxon>
        <taxon>Betta</taxon>
    </lineage>
</organism>
<keyword evidence="7" id="KW-1133">Transmembrane helix</keyword>
<evidence type="ECO:0000256" key="1">
    <source>
        <dbReference type="ARBA" id="ARBA00005406"/>
    </source>
</evidence>
<name>A0A6P7MEM6_BETSP</name>
<protein>
    <recommendedName>
        <fullName evidence="2">ADP-ribosyl cyclase/cyclic ADP-ribose hydrolase</fullName>
        <ecNumber evidence="2">3.2.2.6</ecNumber>
    </recommendedName>
</protein>
<evidence type="ECO:0000313" key="9">
    <source>
        <dbReference type="RefSeq" id="XP_029005025.1"/>
    </source>
</evidence>
<dbReference type="InParanoid" id="A0A6P7MEM6"/>
<dbReference type="GO" id="GO:0061809">
    <property type="term" value="F:NAD+ nucleosidase activity, cyclic ADP-ribose generating"/>
    <property type="evidence" value="ECO:0007669"/>
    <property type="project" value="UniProtKB-EC"/>
</dbReference>
<evidence type="ECO:0000313" key="8">
    <source>
        <dbReference type="Proteomes" id="UP000515150"/>
    </source>
</evidence>
<evidence type="ECO:0000256" key="3">
    <source>
        <dbReference type="ARBA" id="ARBA00022679"/>
    </source>
</evidence>
<dbReference type="PANTHER" id="PTHR10912">
    <property type="entry name" value="ADP-RIBOSYL CYCLASE"/>
    <property type="match status" value="1"/>
</dbReference>
<proteinExistence type="inferred from homology"/>
<gene>
    <name evidence="9" type="primary">LOC114854615</name>
</gene>
<dbReference type="Gene3D" id="3.40.50.720">
    <property type="entry name" value="NAD(P)-binding Rossmann-like Domain"/>
    <property type="match status" value="1"/>
</dbReference>
<dbReference type="KEGG" id="bspl:114854615"/>
<sequence length="272" mass="30136">MEQDANRTKRRSRRIFICVAVVLVVIFVLALVLGLSRRNQGANGFQSTFIERCEKFNGPDCQNIWKVFSQAYVRRDPCNVPMEAYNALMAAASIQPVCNRELFWSKTKQIVHAFTAKRDCYITMEDTLLGFMLDGLTWCGKENSSETFTSGCPGWSQCENNPVRSFWNRASAAFAEAACGDVTVMLNGSISTPFSPASIFGSIEIKRLNYRVRSLNVILVTQNNTGTDCSNASLKDLLDTLGAGISYSCRAVPEAQIQACSSDPKRTCGPCW</sequence>
<comment type="similarity">
    <text evidence="1">Belongs to the ADP-ribosyl cyclase family.</text>
</comment>
<evidence type="ECO:0000256" key="2">
    <source>
        <dbReference type="ARBA" id="ARBA00011982"/>
    </source>
</evidence>
<reference evidence="9" key="1">
    <citation type="submission" date="2025-08" db="UniProtKB">
        <authorList>
            <consortium name="RefSeq"/>
        </authorList>
    </citation>
    <scope>IDENTIFICATION</scope>
</reference>
<dbReference type="GeneID" id="114854615"/>
<evidence type="ECO:0000256" key="4">
    <source>
        <dbReference type="ARBA" id="ARBA00022801"/>
    </source>
</evidence>
<evidence type="ECO:0000256" key="6">
    <source>
        <dbReference type="ARBA" id="ARBA00023157"/>
    </source>
</evidence>
<dbReference type="Pfam" id="PF02267">
    <property type="entry name" value="Rib_hydrolayse"/>
    <property type="match status" value="1"/>
</dbReference>
<keyword evidence="8" id="KW-1185">Reference proteome</keyword>
<dbReference type="GO" id="GO:0030890">
    <property type="term" value="P:positive regulation of B cell proliferation"/>
    <property type="evidence" value="ECO:0007669"/>
    <property type="project" value="TreeGrafter"/>
</dbReference>
<accession>A0A6P7MEM6</accession>
<dbReference type="EC" id="3.2.2.6" evidence="2"/>
<dbReference type="SUPFAM" id="SSF52309">
    <property type="entry name" value="N-(deoxy)ribosyltransferase-like"/>
    <property type="match status" value="1"/>
</dbReference>
<keyword evidence="5" id="KW-0520">NAD</keyword>
<dbReference type="GO" id="GO:0016849">
    <property type="term" value="F:phosphorus-oxygen lyase activity"/>
    <property type="evidence" value="ECO:0007669"/>
    <property type="project" value="TreeGrafter"/>
</dbReference>
<dbReference type="RefSeq" id="XP_029005025.1">
    <property type="nucleotide sequence ID" value="XM_029149192.3"/>
</dbReference>
<keyword evidence="3" id="KW-0808">Transferase</keyword>
<evidence type="ECO:0000256" key="7">
    <source>
        <dbReference type="SAM" id="Phobius"/>
    </source>
</evidence>
<dbReference type="InterPro" id="IPR003193">
    <property type="entry name" value="ADP-ribosyl_cyclase"/>
</dbReference>
<keyword evidence="7" id="KW-0472">Membrane</keyword>
<dbReference type="AlphaFoldDB" id="A0A6P7MEM6"/>
<evidence type="ECO:0000256" key="5">
    <source>
        <dbReference type="ARBA" id="ARBA00023027"/>
    </source>
</evidence>
<keyword evidence="7" id="KW-0812">Transmembrane</keyword>
<dbReference type="GO" id="GO:0016740">
    <property type="term" value="F:transferase activity"/>
    <property type="evidence" value="ECO:0007669"/>
    <property type="project" value="UniProtKB-KW"/>
</dbReference>
<dbReference type="OrthoDB" id="10028716at2759"/>
<dbReference type="PANTHER" id="PTHR10912:SF9">
    <property type="entry name" value="ADP-RIBOSYL CYCLASE_CYCLIC ADP-RIBOSE HYDROLASE"/>
    <property type="match status" value="1"/>
</dbReference>
<feature type="transmembrane region" description="Helical" evidence="7">
    <location>
        <begin position="15"/>
        <end position="35"/>
    </location>
</feature>
<dbReference type="Proteomes" id="UP000515150">
    <property type="component" value="Chromosome 4"/>
</dbReference>
<keyword evidence="6" id="KW-1015">Disulfide bond</keyword>
<keyword evidence="4" id="KW-0378">Hydrolase</keyword>
<dbReference type="GO" id="GO:0005886">
    <property type="term" value="C:plasma membrane"/>
    <property type="evidence" value="ECO:0007669"/>
    <property type="project" value="TreeGrafter"/>
</dbReference>
<dbReference type="Gene3D" id="1.20.82.10">
    <property type="entry name" value="ADP Ribosyl Cyclase, Chain A, domain 1"/>
    <property type="match status" value="1"/>
</dbReference>